<evidence type="ECO:0000313" key="6">
    <source>
        <dbReference type="Proteomes" id="UP000189739"/>
    </source>
</evidence>
<keyword evidence="1" id="KW-0805">Transcription regulation</keyword>
<dbReference type="InterPro" id="IPR018060">
    <property type="entry name" value="HTH_AraC"/>
</dbReference>
<dbReference type="SMART" id="SM00342">
    <property type="entry name" value="HTH_ARAC"/>
    <property type="match status" value="1"/>
</dbReference>
<proteinExistence type="predicted"/>
<sequence length="290" mass="33125">MNKQAQIPVHLMDDWFAGIYIKSFSAARPFGSGYELDEPHRHDFYYCVLLDKGELQMEVDLQKATLSDGNLFLSYPGQVHRILSANLRSGWFLALDPAIIDPPLKDILDQCLSEVVKASAGPRLARDLSALLAYLHETHQDRERPFNIKIAHHLTNAFTYQLASAYLATERDSLNGHPSRSIEIVKRFRQLIRQRYHILMKPSEFAAEMHISAGHLNDTVREVTGFSVTQHLQQETMREAKRQLYYTDLPIKEISRSLGFDDAQYFTRLFTKITGSPPTTFRLDSRGASA</sequence>
<comment type="caution">
    <text evidence="5">The sequence shown here is derived from an EMBL/GenBank/DDBJ whole genome shotgun (WGS) entry which is preliminary data.</text>
</comment>
<evidence type="ECO:0000256" key="1">
    <source>
        <dbReference type="ARBA" id="ARBA00023015"/>
    </source>
</evidence>
<dbReference type="OrthoDB" id="2585681at2"/>
<dbReference type="PRINTS" id="PR00032">
    <property type="entry name" value="HTHARAC"/>
</dbReference>
<evidence type="ECO:0000256" key="2">
    <source>
        <dbReference type="ARBA" id="ARBA00023125"/>
    </source>
</evidence>
<dbReference type="Proteomes" id="UP000189739">
    <property type="component" value="Unassembled WGS sequence"/>
</dbReference>
<keyword evidence="2" id="KW-0238">DNA-binding</keyword>
<keyword evidence="6" id="KW-1185">Reference proteome</keyword>
<dbReference type="GO" id="GO:0043565">
    <property type="term" value="F:sequence-specific DNA binding"/>
    <property type="evidence" value="ECO:0007669"/>
    <property type="project" value="InterPro"/>
</dbReference>
<dbReference type="SUPFAM" id="SSF46689">
    <property type="entry name" value="Homeodomain-like"/>
    <property type="match status" value="1"/>
</dbReference>
<dbReference type="PROSITE" id="PS01124">
    <property type="entry name" value="HTH_ARAC_FAMILY_2"/>
    <property type="match status" value="1"/>
</dbReference>
<dbReference type="GO" id="GO:0003700">
    <property type="term" value="F:DNA-binding transcription factor activity"/>
    <property type="evidence" value="ECO:0007669"/>
    <property type="project" value="InterPro"/>
</dbReference>
<dbReference type="RefSeq" id="WP_078349068.1">
    <property type="nucleotide sequence ID" value="NZ_MBTF01000020.1"/>
</dbReference>
<gene>
    <name evidence="5" type="ORF">BC343_30095</name>
</gene>
<evidence type="ECO:0000313" key="5">
    <source>
        <dbReference type="EMBL" id="OOQ58971.1"/>
    </source>
</evidence>
<dbReference type="Gene3D" id="1.10.10.60">
    <property type="entry name" value="Homeodomain-like"/>
    <property type="match status" value="1"/>
</dbReference>
<dbReference type="InterPro" id="IPR020449">
    <property type="entry name" value="Tscrpt_reg_AraC-type_HTH"/>
</dbReference>
<keyword evidence="3" id="KW-0804">Transcription</keyword>
<accession>A0A1S9PDD0</accession>
<protein>
    <submittedName>
        <fullName evidence="5">AraC family transcriptional regulator</fullName>
    </submittedName>
</protein>
<evidence type="ECO:0000259" key="4">
    <source>
        <dbReference type="PROSITE" id="PS01124"/>
    </source>
</evidence>
<dbReference type="SUPFAM" id="SSF51215">
    <property type="entry name" value="Regulatory protein AraC"/>
    <property type="match status" value="1"/>
</dbReference>
<dbReference type="PANTHER" id="PTHR43280:SF32">
    <property type="entry name" value="TRANSCRIPTIONAL REGULATORY PROTEIN"/>
    <property type="match status" value="1"/>
</dbReference>
<reference evidence="5 6" key="1">
    <citation type="submission" date="2016-07" db="EMBL/GenBank/DDBJ databases">
        <title>Genomic analysis of zinc-resistant bacterium Mucilaginibacter pedocola TBZ30.</title>
        <authorList>
            <person name="Huang J."/>
            <person name="Tang J."/>
        </authorList>
    </citation>
    <scope>NUCLEOTIDE SEQUENCE [LARGE SCALE GENOMIC DNA]</scope>
    <source>
        <strain evidence="5 6">TBZ30</strain>
    </source>
</reference>
<dbReference type="EMBL" id="MBTF01000020">
    <property type="protein sequence ID" value="OOQ58971.1"/>
    <property type="molecule type" value="Genomic_DNA"/>
</dbReference>
<dbReference type="PANTHER" id="PTHR43280">
    <property type="entry name" value="ARAC-FAMILY TRANSCRIPTIONAL REGULATOR"/>
    <property type="match status" value="1"/>
</dbReference>
<dbReference type="AlphaFoldDB" id="A0A1S9PDD0"/>
<dbReference type="InterPro" id="IPR037923">
    <property type="entry name" value="HTH-like"/>
</dbReference>
<organism evidence="5 6">
    <name type="scientific">Mucilaginibacter pedocola</name>
    <dbReference type="NCBI Taxonomy" id="1792845"/>
    <lineage>
        <taxon>Bacteria</taxon>
        <taxon>Pseudomonadati</taxon>
        <taxon>Bacteroidota</taxon>
        <taxon>Sphingobacteriia</taxon>
        <taxon>Sphingobacteriales</taxon>
        <taxon>Sphingobacteriaceae</taxon>
        <taxon>Mucilaginibacter</taxon>
    </lineage>
</organism>
<evidence type="ECO:0000256" key="3">
    <source>
        <dbReference type="ARBA" id="ARBA00023163"/>
    </source>
</evidence>
<dbReference type="Pfam" id="PF12833">
    <property type="entry name" value="HTH_18"/>
    <property type="match status" value="1"/>
</dbReference>
<name>A0A1S9PDD0_9SPHI</name>
<dbReference type="InterPro" id="IPR009057">
    <property type="entry name" value="Homeodomain-like_sf"/>
</dbReference>
<feature type="domain" description="HTH araC/xylS-type" evidence="4">
    <location>
        <begin position="186"/>
        <end position="284"/>
    </location>
</feature>
<dbReference type="STRING" id="1792845.BC343_30095"/>